<name>A0ABS8V8N7_DATST</name>
<gene>
    <name evidence="2" type="ORF">HAX54_030163</name>
</gene>
<evidence type="ECO:0000313" key="2">
    <source>
        <dbReference type="EMBL" id="MCD9643056.1"/>
    </source>
</evidence>
<dbReference type="EMBL" id="JACEIK010003767">
    <property type="protein sequence ID" value="MCD9643056.1"/>
    <property type="molecule type" value="Genomic_DNA"/>
</dbReference>
<feature type="non-terminal residue" evidence="2">
    <location>
        <position position="84"/>
    </location>
</feature>
<feature type="region of interest" description="Disordered" evidence="1">
    <location>
        <begin position="56"/>
        <end position="84"/>
    </location>
</feature>
<organism evidence="2 3">
    <name type="scientific">Datura stramonium</name>
    <name type="common">Jimsonweed</name>
    <name type="synonym">Common thornapple</name>
    <dbReference type="NCBI Taxonomy" id="4076"/>
    <lineage>
        <taxon>Eukaryota</taxon>
        <taxon>Viridiplantae</taxon>
        <taxon>Streptophyta</taxon>
        <taxon>Embryophyta</taxon>
        <taxon>Tracheophyta</taxon>
        <taxon>Spermatophyta</taxon>
        <taxon>Magnoliopsida</taxon>
        <taxon>eudicotyledons</taxon>
        <taxon>Gunneridae</taxon>
        <taxon>Pentapetalae</taxon>
        <taxon>asterids</taxon>
        <taxon>lamiids</taxon>
        <taxon>Solanales</taxon>
        <taxon>Solanaceae</taxon>
        <taxon>Solanoideae</taxon>
        <taxon>Datureae</taxon>
        <taxon>Datura</taxon>
    </lineage>
</organism>
<accession>A0ABS8V8N7</accession>
<comment type="caution">
    <text evidence="2">The sequence shown here is derived from an EMBL/GenBank/DDBJ whole genome shotgun (WGS) entry which is preliminary data.</text>
</comment>
<reference evidence="2 3" key="1">
    <citation type="journal article" date="2021" name="BMC Genomics">
        <title>Datura genome reveals duplications of psychoactive alkaloid biosynthetic genes and high mutation rate following tissue culture.</title>
        <authorList>
            <person name="Rajewski A."/>
            <person name="Carter-House D."/>
            <person name="Stajich J."/>
            <person name="Litt A."/>
        </authorList>
    </citation>
    <scope>NUCLEOTIDE SEQUENCE [LARGE SCALE GENOMIC DNA]</scope>
    <source>
        <strain evidence="2">AR-01</strain>
    </source>
</reference>
<dbReference type="Proteomes" id="UP000823775">
    <property type="component" value="Unassembled WGS sequence"/>
</dbReference>
<proteinExistence type="predicted"/>
<protein>
    <submittedName>
        <fullName evidence="2">Uncharacterized protein</fullName>
    </submittedName>
</protein>
<evidence type="ECO:0000313" key="3">
    <source>
        <dbReference type="Proteomes" id="UP000823775"/>
    </source>
</evidence>
<sequence>VHNDTHVFPTGKMLHDIPSSQIPEVVSTSEGVLPTSNDTSTAQLPKIVPSSEEVLPIGTDTVSEGQRRSSRPRRPPIWMENYVV</sequence>
<keyword evidence="3" id="KW-1185">Reference proteome</keyword>
<feature type="non-terminal residue" evidence="2">
    <location>
        <position position="1"/>
    </location>
</feature>
<evidence type="ECO:0000256" key="1">
    <source>
        <dbReference type="SAM" id="MobiDB-lite"/>
    </source>
</evidence>